<evidence type="ECO:0000256" key="3">
    <source>
        <dbReference type="ARBA" id="ARBA00022777"/>
    </source>
</evidence>
<evidence type="ECO:0000256" key="4">
    <source>
        <dbReference type="ARBA" id="ARBA00022840"/>
    </source>
</evidence>
<evidence type="ECO:0000313" key="14">
    <source>
        <dbReference type="EMBL" id="CAL4764117.1"/>
    </source>
</evidence>
<evidence type="ECO:0000259" key="11">
    <source>
        <dbReference type="PROSITE" id="PS50011"/>
    </source>
</evidence>
<dbReference type="GO" id="GO:0005524">
    <property type="term" value="F:ATP binding"/>
    <property type="evidence" value="ECO:0007669"/>
    <property type="project" value="UniProtKB-KW"/>
</dbReference>
<evidence type="ECO:0000256" key="7">
    <source>
        <dbReference type="ARBA" id="ARBA00049014"/>
    </source>
</evidence>
<feature type="domain" description="Protein kinase" evidence="11">
    <location>
        <begin position="491"/>
        <end position="837"/>
    </location>
</feature>
<dbReference type="OrthoDB" id="10252354at2759"/>
<dbReference type="Proteomes" id="UP001152797">
    <property type="component" value="Unassembled WGS sequence"/>
</dbReference>
<evidence type="ECO:0000256" key="9">
    <source>
        <dbReference type="ARBA" id="ARBA00051693"/>
    </source>
</evidence>
<dbReference type="PROSITE" id="PS50011">
    <property type="entry name" value="PROTEIN_KINASE_DOM"/>
    <property type="match status" value="1"/>
</dbReference>
<dbReference type="SMART" id="SM00220">
    <property type="entry name" value="S_TKc"/>
    <property type="match status" value="1"/>
</dbReference>
<evidence type="ECO:0000256" key="10">
    <source>
        <dbReference type="SAM" id="MobiDB-lite"/>
    </source>
</evidence>
<evidence type="ECO:0000313" key="12">
    <source>
        <dbReference type="EMBL" id="CAI3976805.1"/>
    </source>
</evidence>
<organism evidence="12">
    <name type="scientific">Cladocopium goreaui</name>
    <dbReference type="NCBI Taxonomy" id="2562237"/>
    <lineage>
        <taxon>Eukaryota</taxon>
        <taxon>Sar</taxon>
        <taxon>Alveolata</taxon>
        <taxon>Dinophyceae</taxon>
        <taxon>Suessiales</taxon>
        <taxon>Symbiodiniaceae</taxon>
        <taxon>Cladocopium</taxon>
    </lineage>
</organism>
<reference evidence="12" key="1">
    <citation type="submission" date="2022-10" db="EMBL/GenBank/DDBJ databases">
        <authorList>
            <person name="Chen Y."/>
            <person name="Dougan E. K."/>
            <person name="Chan C."/>
            <person name="Rhodes N."/>
            <person name="Thang M."/>
        </authorList>
    </citation>
    <scope>NUCLEOTIDE SEQUENCE</scope>
</reference>
<evidence type="ECO:0000256" key="1">
    <source>
        <dbReference type="ARBA" id="ARBA00022679"/>
    </source>
</evidence>
<evidence type="ECO:0000313" key="13">
    <source>
        <dbReference type="EMBL" id="CAL1130180.1"/>
    </source>
</evidence>
<feature type="compositionally biased region" description="Polar residues" evidence="10">
    <location>
        <begin position="890"/>
        <end position="913"/>
    </location>
</feature>
<dbReference type="EMBL" id="CAMXCT010000298">
    <property type="protein sequence ID" value="CAI3976805.1"/>
    <property type="molecule type" value="Genomic_DNA"/>
</dbReference>
<comment type="catalytic activity">
    <reaction evidence="7">
        <text>L-seryl-[protein] + ATP = O-phospho-L-seryl-[protein] + ADP + H(+)</text>
        <dbReference type="Rhea" id="RHEA:17989"/>
        <dbReference type="Rhea" id="RHEA-COMP:9863"/>
        <dbReference type="Rhea" id="RHEA-COMP:11604"/>
        <dbReference type="ChEBI" id="CHEBI:15378"/>
        <dbReference type="ChEBI" id="CHEBI:29999"/>
        <dbReference type="ChEBI" id="CHEBI:30616"/>
        <dbReference type="ChEBI" id="CHEBI:83421"/>
        <dbReference type="ChEBI" id="CHEBI:456216"/>
        <dbReference type="EC" id="2.7.12.2"/>
    </reaction>
</comment>
<dbReference type="EMBL" id="CAMXCT020000298">
    <property type="protein sequence ID" value="CAL1130180.1"/>
    <property type="molecule type" value="Genomic_DNA"/>
</dbReference>
<keyword evidence="2" id="KW-0547">Nucleotide-binding</keyword>
<proteinExistence type="inferred from homology"/>
<keyword evidence="4" id="KW-0067">ATP-binding</keyword>
<comment type="catalytic activity">
    <reaction evidence="8">
        <text>L-threonyl-[protein] + ATP = O-phospho-L-threonyl-[protein] + ADP + H(+)</text>
        <dbReference type="Rhea" id="RHEA:46608"/>
        <dbReference type="Rhea" id="RHEA-COMP:11060"/>
        <dbReference type="Rhea" id="RHEA-COMP:11605"/>
        <dbReference type="ChEBI" id="CHEBI:15378"/>
        <dbReference type="ChEBI" id="CHEBI:30013"/>
        <dbReference type="ChEBI" id="CHEBI:30616"/>
        <dbReference type="ChEBI" id="CHEBI:61977"/>
        <dbReference type="ChEBI" id="CHEBI:456216"/>
        <dbReference type="EC" id="2.7.12.2"/>
    </reaction>
</comment>
<keyword evidence="1" id="KW-0808">Transferase</keyword>
<evidence type="ECO:0000256" key="2">
    <source>
        <dbReference type="ARBA" id="ARBA00022741"/>
    </source>
</evidence>
<feature type="region of interest" description="Disordered" evidence="10">
    <location>
        <begin position="861"/>
        <end position="957"/>
    </location>
</feature>
<feature type="compositionally biased region" description="Polar residues" evidence="10">
    <location>
        <begin position="934"/>
        <end position="945"/>
    </location>
</feature>
<comment type="similarity">
    <text evidence="5">Belongs to the protein kinase superfamily. STE Ser/Thr protein kinase family. MAP kinase kinase subfamily.</text>
</comment>
<protein>
    <recommendedName>
        <fullName evidence="6">mitogen-activated protein kinase kinase</fullName>
        <ecNumber evidence="6">2.7.12.2</ecNumber>
    </recommendedName>
</protein>
<keyword evidence="3 14" id="KW-0418">Kinase</keyword>
<dbReference type="PROSITE" id="PS00108">
    <property type="entry name" value="PROTEIN_KINASE_ST"/>
    <property type="match status" value="1"/>
</dbReference>
<dbReference type="AlphaFoldDB" id="A0A9P1FJG7"/>
<reference evidence="13" key="2">
    <citation type="submission" date="2024-04" db="EMBL/GenBank/DDBJ databases">
        <authorList>
            <person name="Chen Y."/>
            <person name="Shah S."/>
            <person name="Dougan E. K."/>
            <person name="Thang M."/>
            <person name="Chan C."/>
        </authorList>
    </citation>
    <scope>NUCLEOTIDE SEQUENCE [LARGE SCALE GENOMIC DNA]</scope>
</reference>
<dbReference type="GO" id="GO:0004708">
    <property type="term" value="F:MAP kinase kinase activity"/>
    <property type="evidence" value="ECO:0007669"/>
    <property type="project" value="UniProtKB-EC"/>
</dbReference>
<dbReference type="InterPro" id="IPR008271">
    <property type="entry name" value="Ser/Thr_kinase_AS"/>
</dbReference>
<dbReference type="EMBL" id="CAMXCT030000298">
    <property type="protein sequence ID" value="CAL4764117.1"/>
    <property type="molecule type" value="Genomic_DNA"/>
</dbReference>
<keyword evidence="15" id="KW-1185">Reference proteome</keyword>
<dbReference type="InterPro" id="IPR011009">
    <property type="entry name" value="Kinase-like_dom_sf"/>
</dbReference>
<evidence type="ECO:0000313" key="15">
    <source>
        <dbReference type="Proteomes" id="UP001152797"/>
    </source>
</evidence>
<accession>A0A9P1FJG7</accession>
<name>A0A9P1FJG7_9DINO</name>
<dbReference type="PANTHER" id="PTHR48013">
    <property type="entry name" value="DUAL SPECIFICITY MITOGEN-ACTIVATED PROTEIN KINASE KINASE 5-RELATED"/>
    <property type="match status" value="1"/>
</dbReference>
<dbReference type="PANTHER" id="PTHR48013:SF9">
    <property type="entry name" value="DUAL SPECIFICITY MITOGEN-ACTIVATED PROTEIN KINASE KINASE 5"/>
    <property type="match status" value="1"/>
</dbReference>
<dbReference type="SUPFAM" id="SSF56112">
    <property type="entry name" value="Protein kinase-like (PK-like)"/>
    <property type="match status" value="1"/>
</dbReference>
<evidence type="ECO:0000256" key="6">
    <source>
        <dbReference type="ARBA" id="ARBA00038999"/>
    </source>
</evidence>
<evidence type="ECO:0000256" key="5">
    <source>
        <dbReference type="ARBA" id="ARBA00038035"/>
    </source>
</evidence>
<dbReference type="Gene3D" id="1.10.510.10">
    <property type="entry name" value="Transferase(Phosphotransferase) domain 1"/>
    <property type="match status" value="1"/>
</dbReference>
<sequence length="957" mass="105560">MLFLGQQALAHAWPLLRHAAGALQPDHTGGAKLNRKLRQAGREEFLELAKAQAPEMDLPNVVVSLGRIAKMMDASGQGDCAATAATMSQLLSRCSGELVQGTDSWHSLTNLAWALCRLPTWEAPDFPNGQAVMAQILRRSFDLGLESAPGRDLPVLLWSLAWAQRSGAQLPLSPFTRQVFWEPLLLRLPEVTPQGLAMMLWSFAALESEGLAVPKRTYREVLQQVEQHPLSDFKAREVANMSWSVATVQASMPSWLLEELPERASEFGAQECANVFWSLAVTAQADHLERLLRHLEALPKSAVRDFGPWKPQEMASAAWAMAITLERRHLRRGSEILGRLRHQAVARVDQLEGKELSMLSSSLTEEDEMLAARIAEQAARLQEKNALSPDAIVQLSDHLQRVGHLVPQLEQSLQHLEDQTLQALEGEDVAEKLRGLGLTSLGMRTSSLLRRLGVVDGPPPADELGEMAAFGQVLCLVSYSLQQGEHSLAETGRIVASGSASEGSPLQAVSLRFSRHRDAEFLALSSVLSTLGLSSADARGLEITGHLRLHVTHTPCLSCVWAMVQFRKLCPNVQLQVTFDRKASPRSQRTRAGFEDHAGWRHCRAPTQGHLAGTEDLFEVSKSSHRVLAVDYYGAFFHDNRIYMALEYMNAGALSSILAAKKKANPDFQVPERLLANITWQVLDGLEHLHSEMHVIHRDIKPSNLLLSSTGIVKITDFGVSGELEDDIEQKNKVTFVGTIHYMSPERVVGKPYQYNSDTWSLGLTLMECILMRYPYSREEESGKLTVWELMKRIDTDEPPSLPPKHGSQLQDFLQQALQKDPTLRPGASTMKAHGWLEGFSPLRILELAMWIAPMDFAPPEEVETEPFPNAPWWRLSSLQPSEGGPRGTTCASSSARKQPTQQDLNASASRNQPRSEIRSAGHGASSTSAGGQPETSEGSSSQRSACRLTRIGAALT</sequence>
<dbReference type="EC" id="2.7.12.2" evidence="6"/>
<dbReference type="Pfam" id="PF00069">
    <property type="entry name" value="Pkinase"/>
    <property type="match status" value="1"/>
</dbReference>
<gene>
    <name evidence="12" type="ORF">C1SCF055_LOCUS4998</name>
</gene>
<comment type="catalytic activity">
    <reaction evidence="9">
        <text>L-tyrosyl-[protein] + ATP = O-phospho-L-tyrosyl-[protein] + ADP + H(+)</text>
        <dbReference type="Rhea" id="RHEA:10596"/>
        <dbReference type="Rhea" id="RHEA-COMP:10136"/>
        <dbReference type="Rhea" id="RHEA-COMP:20101"/>
        <dbReference type="ChEBI" id="CHEBI:15378"/>
        <dbReference type="ChEBI" id="CHEBI:30616"/>
        <dbReference type="ChEBI" id="CHEBI:46858"/>
        <dbReference type="ChEBI" id="CHEBI:61978"/>
        <dbReference type="ChEBI" id="CHEBI:456216"/>
        <dbReference type="EC" id="2.7.12.2"/>
    </reaction>
</comment>
<dbReference type="InterPro" id="IPR000719">
    <property type="entry name" value="Prot_kinase_dom"/>
</dbReference>
<feature type="compositionally biased region" description="Low complexity" evidence="10">
    <location>
        <begin position="921"/>
        <end position="932"/>
    </location>
</feature>
<evidence type="ECO:0000256" key="8">
    <source>
        <dbReference type="ARBA" id="ARBA00049299"/>
    </source>
</evidence>
<comment type="caution">
    <text evidence="12">The sequence shown here is derived from an EMBL/GenBank/DDBJ whole genome shotgun (WGS) entry which is preliminary data.</text>
</comment>